<dbReference type="InterPro" id="IPR017522">
    <property type="entry name" value="Sugar_tfrase_PEP-CTERM_Stp2"/>
</dbReference>
<comment type="caution">
    <text evidence="3">The sequence shown here is derived from an EMBL/GenBank/DDBJ whole genome shotgun (WGS) entry which is preliminary data.</text>
</comment>
<dbReference type="NCBIfam" id="TIGR03088">
    <property type="entry name" value="stp2"/>
    <property type="match status" value="1"/>
</dbReference>
<evidence type="ECO:0000313" key="4">
    <source>
        <dbReference type="Proteomes" id="UP000622890"/>
    </source>
</evidence>
<feature type="domain" description="Glycosyl transferase family 1" evidence="1">
    <location>
        <begin position="183"/>
        <end position="347"/>
    </location>
</feature>
<dbReference type="Pfam" id="PF00534">
    <property type="entry name" value="Glycos_transf_1"/>
    <property type="match status" value="1"/>
</dbReference>
<dbReference type="GO" id="GO:0016757">
    <property type="term" value="F:glycosyltransferase activity"/>
    <property type="evidence" value="ECO:0007669"/>
    <property type="project" value="InterPro"/>
</dbReference>
<dbReference type="RefSeq" id="WP_200591033.1">
    <property type="nucleotide sequence ID" value="NZ_JAEPBG010000002.1"/>
</dbReference>
<dbReference type="Gene3D" id="3.40.50.2000">
    <property type="entry name" value="Glycogen Phosphorylase B"/>
    <property type="match status" value="2"/>
</dbReference>
<reference evidence="3" key="1">
    <citation type="submission" date="2021-01" db="EMBL/GenBank/DDBJ databases">
        <title>Genome sequence of strain Noviherbaspirillum sp. DKR-6.</title>
        <authorList>
            <person name="Chaudhary D.K."/>
        </authorList>
    </citation>
    <scope>NUCLEOTIDE SEQUENCE</scope>
    <source>
        <strain evidence="3">DKR-6</strain>
    </source>
</reference>
<keyword evidence="4" id="KW-1185">Reference proteome</keyword>
<accession>A0A934W6E8</accession>
<evidence type="ECO:0000259" key="1">
    <source>
        <dbReference type="Pfam" id="PF00534"/>
    </source>
</evidence>
<dbReference type="PANTHER" id="PTHR12526">
    <property type="entry name" value="GLYCOSYLTRANSFERASE"/>
    <property type="match status" value="1"/>
</dbReference>
<feature type="domain" description="Glycosyltransferase subfamily 4-like N-terminal" evidence="2">
    <location>
        <begin position="19"/>
        <end position="179"/>
    </location>
</feature>
<dbReference type="EMBL" id="JAEPBG010000002">
    <property type="protein sequence ID" value="MBK4734278.1"/>
    <property type="molecule type" value="Genomic_DNA"/>
</dbReference>
<dbReference type="Pfam" id="PF13439">
    <property type="entry name" value="Glyco_transf_4"/>
    <property type="match status" value="1"/>
</dbReference>
<dbReference type="InterPro" id="IPR001296">
    <property type="entry name" value="Glyco_trans_1"/>
</dbReference>
<gene>
    <name evidence="3" type="ORF">JJB74_06645</name>
</gene>
<dbReference type="InterPro" id="IPR028098">
    <property type="entry name" value="Glyco_trans_4-like_N"/>
</dbReference>
<organism evidence="3 4">
    <name type="scientific">Noviherbaspirillum pedocola</name>
    <dbReference type="NCBI Taxonomy" id="2801341"/>
    <lineage>
        <taxon>Bacteria</taxon>
        <taxon>Pseudomonadati</taxon>
        <taxon>Pseudomonadota</taxon>
        <taxon>Betaproteobacteria</taxon>
        <taxon>Burkholderiales</taxon>
        <taxon>Oxalobacteraceae</taxon>
        <taxon>Noviherbaspirillum</taxon>
    </lineage>
</organism>
<evidence type="ECO:0000313" key="3">
    <source>
        <dbReference type="EMBL" id="MBK4734278.1"/>
    </source>
</evidence>
<sequence>MAAKNDTPLVVHLIYRFDFGGLETLVAECINRMPKDQYRHAIVCLTGYTDFASKISRPDVQLIALNKPPGLAPGIHWKLYRLLRQLRPAVLHSYNLAAIEYAFTAAAAGVPVRVHAEHGRDAADPQGLNRKHNMLRRWLVPFIDRYIPVSADLQRWLGQVVGVPTAKTLMIANGVDTERFRPRIEPRDGDEFVIGTVGRIQDVKNHKGLVEAFVLLREMLPQRALRLVIVGNGPLFEPLKQQVADANLQDAVWLAGSRTDIPELMRDFDVFALPSIAEGTPVTILEAMATGLPVVASKVGGIPEVVDEGATGLLVPPSDARSLAEALAVYARDPALAARHGAAGRQRVERSNSIAAMVSGYARLYDALRATKKSMNKA</sequence>
<dbReference type="PANTHER" id="PTHR12526:SF630">
    <property type="entry name" value="GLYCOSYLTRANSFERASE"/>
    <property type="match status" value="1"/>
</dbReference>
<evidence type="ECO:0000259" key="2">
    <source>
        <dbReference type="Pfam" id="PF13439"/>
    </source>
</evidence>
<dbReference type="AlphaFoldDB" id="A0A934W6E8"/>
<dbReference type="SUPFAM" id="SSF53756">
    <property type="entry name" value="UDP-Glycosyltransferase/glycogen phosphorylase"/>
    <property type="match status" value="1"/>
</dbReference>
<dbReference type="Proteomes" id="UP000622890">
    <property type="component" value="Unassembled WGS sequence"/>
</dbReference>
<protein>
    <submittedName>
        <fullName evidence="3">TIGR03088 family PEP-CTERM/XrtA system glycosyltransferase</fullName>
    </submittedName>
</protein>
<proteinExistence type="predicted"/>
<name>A0A934W6E8_9BURK</name>